<dbReference type="GO" id="GO:0046872">
    <property type="term" value="F:metal ion binding"/>
    <property type="evidence" value="ECO:0007669"/>
    <property type="project" value="InterPro"/>
</dbReference>
<evidence type="ECO:0000256" key="2">
    <source>
        <dbReference type="SAM" id="MobiDB-lite"/>
    </source>
</evidence>
<sequence length="291" mass="31269">MHSNTKQGFAPIAAIIIALLVIGGGAYGIKKAMDKKASKENRPAESGMPVPGTDTKEKEVFMGPTTLQTKLSEQNASGQGGQAMLVQTGTSTVRIIVNLVGKPPLEPQPAHIHLGSCPNPGAVKYPLTNIDKGASITDIPNLTLSQLISELPLAINVHKSVADLKTYVACGDIVAEEKKEAGTSSAMPVPGTDTPEMIASKEWKVTYTSQGFSPKTITVKKGDMAVFENKTGKSASVASDEHPTHTIYPEFDQYKTEQRGKTEFRFVFEKVGTWKYHDHLNSTMTGTVIVE</sequence>
<comment type="similarity">
    <text evidence="1">Belongs to the Cu-Zn superoxide dismutase family.</text>
</comment>
<dbReference type="SUPFAM" id="SSF49329">
    <property type="entry name" value="Cu,Zn superoxide dismutase-like"/>
    <property type="match status" value="1"/>
</dbReference>
<accession>A0A1G2MDU1</accession>
<gene>
    <name evidence="4" type="ORF">A2W52_02870</name>
</gene>
<feature type="region of interest" description="Disordered" evidence="2">
    <location>
        <begin position="34"/>
        <end position="56"/>
    </location>
</feature>
<proteinExistence type="inferred from homology"/>
<comment type="caution">
    <text evidence="4">The sequence shown here is derived from an EMBL/GenBank/DDBJ whole genome shotgun (WGS) entry which is preliminary data.</text>
</comment>
<name>A0A1G2MDU1_9BACT</name>
<evidence type="ECO:0000256" key="1">
    <source>
        <dbReference type="ARBA" id="ARBA00010457"/>
    </source>
</evidence>
<organism evidence="4 5">
    <name type="scientific">Candidatus Taylorbacteria bacterium RIFCSPHIGHO2_02_49_25</name>
    <dbReference type="NCBI Taxonomy" id="1802305"/>
    <lineage>
        <taxon>Bacteria</taxon>
        <taxon>Candidatus Tayloriibacteriota</taxon>
    </lineage>
</organism>
<dbReference type="Proteomes" id="UP000176493">
    <property type="component" value="Unassembled WGS sequence"/>
</dbReference>
<dbReference type="AlphaFoldDB" id="A0A1G2MDU1"/>
<feature type="transmembrane region" description="Helical" evidence="3">
    <location>
        <begin position="12"/>
        <end position="29"/>
    </location>
</feature>
<keyword evidence="3" id="KW-1133">Transmembrane helix</keyword>
<evidence type="ECO:0000256" key="3">
    <source>
        <dbReference type="SAM" id="Phobius"/>
    </source>
</evidence>
<reference evidence="4 5" key="1">
    <citation type="journal article" date="2016" name="Nat. Commun.">
        <title>Thousands of microbial genomes shed light on interconnected biogeochemical processes in an aquifer system.</title>
        <authorList>
            <person name="Anantharaman K."/>
            <person name="Brown C.T."/>
            <person name="Hug L.A."/>
            <person name="Sharon I."/>
            <person name="Castelle C.J."/>
            <person name="Probst A.J."/>
            <person name="Thomas B.C."/>
            <person name="Singh A."/>
            <person name="Wilkins M.J."/>
            <person name="Karaoz U."/>
            <person name="Brodie E.L."/>
            <person name="Williams K.H."/>
            <person name="Hubbard S.S."/>
            <person name="Banfield J.F."/>
        </authorList>
    </citation>
    <scope>NUCLEOTIDE SEQUENCE [LARGE SCALE GENOMIC DNA]</scope>
</reference>
<dbReference type="InterPro" id="IPR008972">
    <property type="entry name" value="Cupredoxin"/>
</dbReference>
<feature type="compositionally biased region" description="Basic and acidic residues" evidence="2">
    <location>
        <begin position="34"/>
        <end position="43"/>
    </location>
</feature>
<evidence type="ECO:0000313" key="4">
    <source>
        <dbReference type="EMBL" id="OHA21201.1"/>
    </source>
</evidence>
<dbReference type="InterPro" id="IPR036423">
    <property type="entry name" value="SOD-like_Cu/Zn_dom_sf"/>
</dbReference>
<dbReference type="SUPFAM" id="SSF49503">
    <property type="entry name" value="Cupredoxins"/>
    <property type="match status" value="1"/>
</dbReference>
<dbReference type="EMBL" id="MHRJ01000049">
    <property type="protein sequence ID" value="OHA21201.1"/>
    <property type="molecule type" value="Genomic_DNA"/>
</dbReference>
<protein>
    <submittedName>
        <fullName evidence="4">Uncharacterized protein</fullName>
    </submittedName>
</protein>
<evidence type="ECO:0000313" key="5">
    <source>
        <dbReference type="Proteomes" id="UP000176493"/>
    </source>
</evidence>
<dbReference type="GO" id="GO:0006801">
    <property type="term" value="P:superoxide metabolic process"/>
    <property type="evidence" value="ECO:0007669"/>
    <property type="project" value="InterPro"/>
</dbReference>
<dbReference type="Gene3D" id="2.60.40.420">
    <property type="entry name" value="Cupredoxins - blue copper proteins"/>
    <property type="match status" value="1"/>
</dbReference>
<keyword evidence="3" id="KW-0472">Membrane</keyword>
<keyword evidence="3" id="KW-0812">Transmembrane</keyword>